<keyword evidence="1" id="KW-0812">Transmembrane</keyword>
<dbReference type="Proteomes" id="UP000326532">
    <property type="component" value="Unassembled WGS sequence"/>
</dbReference>
<dbReference type="EMBL" id="ML735034">
    <property type="protein sequence ID" value="KAB8200810.1"/>
    <property type="molecule type" value="Genomic_DNA"/>
</dbReference>
<evidence type="ECO:0000313" key="2">
    <source>
        <dbReference type="EMBL" id="KAB8200810.1"/>
    </source>
</evidence>
<proteinExistence type="predicted"/>
<evidence type="ECO:0000313" key="3">
    <source>
        <dbReference type="Proteomes" id="UP000326532"/>
    </source>
</evidence>
<feature type="transmembrane region" description="Helical" evidence="1">
    <location>
        <begin position="26"/>
        <end position="50"/>
    </location>
</feature>
<dbReference type="AlphaFoldDB" id="A0A5N6D9S1"/>
<keyword evidence="1" id="KW-0472">Membrane</keyword>
<sequence length="54" mass="6033">MTGKVRVHHTITSSLRSNSQLFAESFIVTLSVSLVDVFQPSILNICHLIVSMKF</sequence>
<keyword evidence="1" id="KW-1133">Transmembrane helix</keyword>
<keyword evidence="3" id="KW-1185">Reference proteome</keyword>
<organism evidence="2 3">
    <name type="scientific">Aspergillus parasiticus</name>
    <dbReference type="NCBI Taxonomy" id="5067"/>
    <lineage>
        <taxon>Eukaryota</taxon>
        <taxon>Fungi</taxon>
        <taxon>Dikarya</taxon>
        <taxon>Ascomycota</taxon>
        <taxon>Pezizomycotina</taxon>
        <taxon>Eurotiomycetes</taxon>
        <taxon>Eurotiomycetidae</taxon>
        <taxon>Eurotiales</taxon>
        <taxon>Aspergillaceae</taxon>
        <taxon>Aspergillus</taxon>
        <taxon>Aspergillus subgen. Circumdati</taxon>
    </lineage>
</organism>
<reference evidence="2 3" key="1">
    <citation type="submission" date="2019-04" db="EMBL/GenBank/DDBJ databases">
        <title>Fungal friends and foes A comparative genomics study of 23 Aspergillus species from section Flavi.</title>
        <authorList>
            <consortium name="DOE Joint Genome Institute"/>
            <person name="Kjaerbolling I."/>
            <person name="Vesth T.C."/>
            <person name="Frisvad J.C."/>
            <person name="Nybo J.L."/>
            <person name="Theobald S."/>
            <person name="Kildgaard S."/>
            <person name="Petersen T.I."/>
            <person name="Kuo A."/>
            <person name="Sato A."/>
            <person name="Lyhne E.K."/>
            <person name="Kogle M.E."/>
            <person name="Wiebenga A."/>
            <person name="Kun R.S."/>
            <person name="Lubbers R.J."/>
            <person name="Makela M.R."/>
            <person name="Barry K."/>
            <person name="Chovatia M."/>
            <person name="Clum A."/>
            <person name="Daum C."/>
            <person name="Haridas S."/>
            <person name="He G."/>
            <person name="LaButti K."/>
            <person name="Lipzen A."/>
            <person name="Mondo S."/>
            <person name="Pangilinan J."/>
            <person name="Riley R."/>
            <person name="Salamov A."/>
            <person name="Simmons B.A."/>
            <person name="Magnuson J.K."/>
            <person name="Henrissat B."/>
            <person name="Mortensen U.H."/>
            <person name="Larsen T.O."/>
            <person name="De vries R.P."/>
            <person name="Grigoriev I.V."/>
            <person name="Machida M."/>
            <person name="Baker S.E."/>
            <person name="Andersen M.R."/>
        </authorList>
    </citation>
    <scope>NUCLEOTIDE SEQUENCE [LARGE SCALE GENOMIC DNA]</scope>
    <source>
        <strain evidence="2 3">CBS 117618</strain>
    </source>
</reference>
<dbReference type="VEuPathDB" id="FungiDB:BDV34DRAFT_183143"/>
<name>A0A5N6D9S1_ASPPA</name>
<protein>
    <submittedName>
        <fullName evidence="2">Uncharacterized protein</fullName>
    </submittedName>
</protein>
<accession>A0A5N6D9S1</accession>
<gene>
    <name evidence="2" type="ORF">BDV34DRAFT_183143</name>
</gene>
<evidence type="ECO:0000256" key="1">
    <source>
        <dbReference type="SAM" id="Phobius"/>
    </source>
</evidence>